<dbReference type="InterPro" id="IPR024361">
    <property type="entry name" value="BACON"/>
</dbReference>
<feature type="non-terminal residue" evidence="3">
    <location>
        <position position="1"/>
    </location>
</feature>
<feature type="domain" description="BACON" evidence="2">
    <location>
        <begin position="16"/>
        <end position="59"/>
    </location>
</feature>
<feature type="domain" description="Right handed beta helix" evidence="1">
    <location>
        <begin position="218"/>
        <end position="355"/>
    </location>
</feature>
<proteinExistence type="predicted"/>
<dbReference type="InterPro" id="IPR011050">
    <property type="entry name" value="Pectin_lyase_fold/virulence"/>
</dbReference>
<dbReference type="InterPro" id="IPR012334">
    <property type="entry name" value="Pectin_lyas_fold"/>
</dbReference>
<evidence type="ECO:0008006" key="4">
    <source>
        <dbReference type="Google" id="ProtNLM"/>
    </source>
</evidence>
<sequence>DFDFIALEDAANPADQILTIHNAGGAVLNWQISEACGWLAVNPTSGVSTGEPNQVVLSVDISGLNWGTYNCELTIADPYAMNTPQTVEVTLQVIGPIIELSPLELSFTAFEGGENPDNQILSIRNIGGSVLNWQADETCDWLQLNPTSGSSAGETDQTTISIDITGLEWGIYDCTLTISDPYAMNTPQTVNVQLLMNGTLYVTADFPTIQAAIDASKDGDIIVVANGTYTGNGNRDIDFNGKSIIVHSENGPEFCTINSGGTPLQPHRGFYFNDKDYSNALLEGFTITSGDIDDGGGIYCSDCYPAPTIRHCIIRNNTAERGGGLYYSGCDGGIIEDCTVSDNTADNGGGIYSASSWPLEGDISWPMEVRNCVIIRNTATDYGGGICSYNGNDVDIVNCLLGANLADYGGGISFAWSDTSNVKNCTITVNTAVQNGGGVDCSDGGYVQIINSILEDDSATYGLGWEIA</sequence>
<organism evidence="3">
    <name type="scientific">marine sediment metagenome</name>
    <dbReference type="NCBI Taxonomy" id="412755"/>
    <lineage>
        <taxon>unclassified sequences</taxon>
        <taxon>metagenomes</taxon>
        <taxon>ecological metagenomes</taxon>
    </lineage>
</organism>
<evidence type="ECO:0000259" key="1">
    <source>
        <dbReference type="Pfam" id="PF13229"/>
    </source>
</evidence>
<reference evidence="3" key="1">
    <citation type="journal article" date="2014" name="Front. Microbiol.">
        <title>High frequency of phylogenetically diverse reductive dehalogenase-homologous genes in deep subseafloor sedimentary metagenomes.</title>
        <authorList>
            <person name="Kawai M."/>
            <person name="Futagami T."/>
            <person name="Toyoda A."/>
            <person name="Takaki Y."/>
            <person name="Nishi S."/>
            <person name="Hori S."/>
            <person name="Arai W."/>
            <person name="Tsubouchi T."/>
            <person name="Morono Y."/>
            <person name="Uchiyama I."/>
            <person name="Ito T."/>
            <person name="Fujiyama A."/>
            <person name="Inagaki F."/>
            <person name="Takami H."/>
        </authorList>
    </citation>
    <scope>NUCLEOTIDE SEQUENCE</scope>
    <source>
        <strain evidence="3">Expedition CK06-06</strain>
    </source>
</reference>
<evidence type="ECO:0000313" key="3">
    <source>
        <dbReference type="EMBL" id="GAF80424.1"/>
    </source>
</evidence>
<dbReference type="AlphaFoldDB" id="X0SHD3"/>
<feature type="non-terminal residue" evidence="3">
    <location>
        <position position="468"/>
    </location>
</feature>
<dbReference type="Pfam" id="PF13229">
    <property type="entry name" value="Beta_helix"/>
    <property type="match status" value="1"/>
</dbReference>
<name>X0SHD3_9ZZZZ</name>
<dbReference type="Pfam" id="PF19190">
    <property type="entry name" value="BACON_2"/>
    <property type="match status" value="2"/>
</dbReference>
<feature type="domain" description="BACON" evidence="2">
    <location>
        <begin position="99"/>
        <end position="175"/>
    </location>
</feature>
<dbReference type="InterPro" id="IPR006626">
    <property type="entry name" value="PbH1"/>
</dbReference>
<evidence type="ECO:0000259" key="2">
    <source>
        <dbReference type="Pfam" id="PF19190"/>
    </source>
</evidence>
<protein>
    <recommendedName>
        <fullName evidence="4">BACON domain-containing protein</fullName>
    </recommendedName>
</protein>
<dbReference type="Gene3D" id="2.160.20.10">
    <property type="entry name" value="Single-stranded right-handed beta-helix, Pectin lyase-like"/>
    <property type="match status" value="1"/>
</dbReference>
<dbReference type="SUPFAM" id="SSF51126">
    <property type="entry name" value="Pectin lyase-like"/>
    <property type="match status" value="1"/>
</dbReference>
<dbReference type="SMART" id="SM00710">
    <property type="entry name" value="PbH1"/>
    <property type="match status" value="5"/>
</dbReference>
<gene>
    <name evidence="3" type="ORF">S01H1_01471</name>
</gene>
<dbReference type="InterPro" id="IPR039448">
    <property type="entry name" value="Beta_helix"/>
</dbReference>
<dbReference type="EMBL" id="BARS01000641">
    <property type="protein sequence ID" value="GAF80424.1"/>
    <property type="molecule type" value="Genomic_DNA"/>
</dbReference>
<comment type="caution">
    <text evidence="3">The sequence shown here is derived from an EMBL/GenBank/DDBJ whole genome shotgun (WGS) entry which is preliminary data.</text>
</comment>
<accession>X0SHD3</accession>